<dbReference type="Gene3D" id="2.60.40.1190">
    <property type="match status" value="1"/>
</dbReference>
<gene>
    <name evidence="4" type="ORF">IAC39_05300</name>
</gene>
<dbReference type="Proteomes" id="UP000824136">
    <property type="component" value="Unassembled WGS sequence"/>
</dbReference>
<name>A0A9D1GU61_9FIRM</name>
<organism evidence="4 5">
    <name type="scientific">Candidatus Faeciplasma pullistercoris</name>
    <dbReference type="NCBI Taxonomy" id="2840800"/>
    <lineage>
        <taxon>Bacteria</taxon>
        <taxon>Bacillati</taxon>
        <taxon>Bacillota</taxon>
        <taxon>Clostridia</taxon>
        <taxon>Eubacteriales</taxon>
        <taxon>Oscillospiraceae</taxon>
        <taxon>Oscillospiraceae incertae sedis</taxon>
        <taxon>Candidatus Faeciplasma</taxon>
    </lineage>
</organism>
<dbReference type="SUPFAM" id="SSF49344">
    <property type="entry name" value="CBD9-like"/>
    <property type="match status" value="1"/>
</dbReference>
<dbReference type="InterPro" id="IPR010502">
    <property type="entry name" value="Carb-bd_dom_fam9"/>
</dbReference>
<dbReference type="GO" id="GO:0016052">
    <property type="term" value="P:carbohydrate catabolic process"/>
    <property type="evidence" value="ECO:0007669"/>
    <property type="project" value="InterPro"/>
</dbReference>
<keyword evidence="2" id="KW-0472">Membrane</keyword>
<proteinExistence type="predicted"/>
<protein>
    <recommendedName>
        <fullName evidence="3">Carbohydrate-binding domain-containing protein</fullName>
    </recommendedName>
</protein>
<reference evidence="4" key="1">
    <citation type="submission" date="2020-10" db="EMBL/GenBank/DDBJ databases">
        <authorList>
            <person name="Gilroy R."/>
        </authorList>
    </citation>
    <scope>NUCLEOTIDE SEQUENCE</scope>
    <source>
        <strain evidence="4">CHK33-4379</strain>
    </source>
</reference>
<comment type="caution">
    <text evidence="4">The sequence shown here is derived from an EMBL/GenBank/DDBJ whole genome shotgun (WGS) entry which is preliminary data.</text>
</comment>
<dbReference type="Pfam" id="PF06452">
    <property type="entry name" value="CBM9_1"/>
    <property type="match status" value="1"/>
</dbReference>
<accession>A0A9D1GU61</accession>
<sequence>MIDGTKDEAYANAVPLEFNQQGDTNGNGMVMDHSDATAYIINDAEYAYVFVDVYDDNLDNSGSIAYDQDSVEMFWMVDNAKAQIRYHFDGVVDADSGEDVESAMVTTETGYAVEAKIPLTDVFDNKIEMCIQINVCEDGLRQYTCYIEGNAEGDRAYARNNRESLNDCWWTLALAGEFEDTVDNYPPVNTTVVREDDNIYPVELDDYNGLSQIPFMTRVFTQSHFNWKLVELGAPITGTLGQTVEANWTDIQGLVEWLDEDTNSFSQDPYLVLQMSDDEILSEGLPSDAAVGDLGYVGYYTFTYTDITINSEGFDTVVIPGDTIENCRLVPKNEGGWISGAAYEYNLSPYIKQTLGLDTVQLCEFISNITSISTTVTLDAYNGVTADRLEELKAEAEAAEAAAVEEVNGYSEAVSSAESVVNDETASIEDKKTAAEDALEAANNAVAAAEGYHDLLETANALLETANELNDTVAELEEAEAEAELSNEEEPAADENGSEDTETDTDTQTETQAEGSSTIVIVVVIVVVVAVVAVVAVLAAKKKK</sequence>
<evidence type="ECO:0000256" key="1">
    <source>
        <dbReference type="SAM" id="MobiDB-lite"/>
    </source>
</evidence>
<dbReference type="GO" id="GO:0004553">
    <property type="term" value="F:hydrolase activity, hydrolyzing O-glycosyl compounds"/>
    <property type="evidence" value="ECO:0007669"/>
    <property type="project" value="InterPro"/>
</dbReference>
<evidence type="ECO:0000313" key="4">
    <source>
        <dbReference type="EMBL" id="HIT59104.1"/>
    </source>
</evidence>
<evidence type="ECO:0000259" key="3">
    <source>
        <dbReference type="Pfam" id="PF06452"/>
    </source>
</evidence>
<dbReference type="EMBL" id="DVLL01000020">
    <property type="protein sequence ID" value="HIT59104.1"/>
    <property type="molecule type" value="Genomic_DNA"/>
</dbReference>
<keyword evidence="2" id="KW-1133">Transmembrane helix</keyword>
<dbReference type="AlphaFoldDB" id="A0A9D1GU61"/>
<feature type="transmembrane region" description="Helical" evidence="2">
    <location>
        <begin position="519"/>
        <end position="540"/>
    </location>
</feature>
<evidence type="ECO:0000256" key="2">
    <source>
        <dbReference type="SAM" id="Phobius"/>
    </source>
</evidence>
<keyword evidence="2" id="KW-0812">Transmembrane</keyword>
<feature type="region of interest" description="Disordered" evidence="1">
    <location>
        <begin position="477"/>
        <end position="513"/>
    </location>
</feature>
<dbReference type="GO" id="GO:0030246">
    <property type="term" value="F:carbohydrate binding"/>
    <property type="evidence" value="ECO:0007669"/>
    <property type="project" value="InterPro"/>
</dbReference>
<reference evidence="4" key="2">
    <citation type="journal article" date="2021" name="PeerJ">
        <title>Extensive microbial diversity within the chicken gut microbiome revealed by metagenomics and culture.</title>
        <authorList>
            <person name="Gilroy R."/>
            <person name="Ravi A."/>
            <person name="Getino M."/>
            <person name="Pursley I."/>
            <person name="Horton D.L."/>
            <person name="Alikhan N.F."/>
            <person name="Baker D."/>
            <person name="Gharbi K."/>
            <person name="Hall N."/>
            <person name="Watson M."/>
            <person name="Adriaenssens E.M."/>
            <person name="Foster-Nyarko E."/>
            <person name="Jarju S."/>
            <person name="Secka A."/>
            <person name="Antonio M."/>
            <person name="Oren A."/>
            <person name="Chaudhuri R.R."/>
            <person name="La Ragione R."/>
            <person name="Hildebrand F."/>
            <person name="Pallen M.J."/>
        </authorList>
    </citation>
    <scope>NUCLEOTIDE SEQUENCE</scope>
    <source>
        <strain evidence="4">CHK33-4379</strain>
    </source>
</reference>
<feature type="domain" description="Carbohydrate-binding" evidence="3">
    <location>
        <begin position="2"/>
        <end position="151"/>
    </location>
</feature>
<feature type="compositionally biased region" description="Acidic residues" evidence="1">
    <location>
        <begin position="477"/>
        <end position="507"/>
    </location>
</feature>
<evidence type="ECO:0000313" key="5">
    <source>
        <dbReference type="Proteomes" id="UP000824136"/>
    </source>
</evidence>